<name>A0ABT6CY20_9MICC</name>
<keyword evidence="4" id="KW-1185">Reference proteome</keyword>
<feature type="domain" description="ABC transporter" evidence="2">
    <location>
        <begin position="13"/>
        <end position="257"/>
    </location>
</feature>
<evidence type="ECO:0000313" key="4">
    <source>
        <dbReference type="Proteomes" id="UP001220456"/>
    </source>
</evidence>
<keyword evidence="3" id="KW-0547">Nucleotide-binding</keyword>
<protein>
    <submittedName>
        <fullName evidence="3">ATP-binding cassette domain-containing protein</fullName>
    </submittedName>
</protein>
<evidence type="ECO:0000256" key="1">
    <source>
        <dbReference type="ARBA" id="ARBA00022448"/>
    </source>
</evidence>
<sequence length="257" mass="27048">MSPSTVPPPHAAVKRASMPLPVSFVSLHAEGLRDVNLEIRAGEVLAFVGATPGTENLVGTESLLGTENDGASRLLRAVAGLDHPRSGSVLVGGEPVRRTDDRCSWTPSDAALQPTHSLQANLALGLRKSSSASEGKAKIAELLDLAGLHRFAKLLPTDVTAEIVRRAALARALASGPGVMLLDNPFAAVEGAARTVLHNVLQTLHRALPTTVLLATNSMEEALRLADRVVVLGRSAAEDVTGALSIREIRDGQRKQR</sequence>
<reference evidence="3 4" key="1">
    <citation type="journal article" date="2023" name="Int. J. Syst. Evol. Microbiol.">
        <title>Arthrobacter vasquezii sp. nov., isolated from a soil sample from Union Glacier, Antarctica.</title>
        <authorList>
            <person name="Valenzuela-Ibaceta F."/>
            <person name="Carrasco V."/>
            <person name="Lagos-Moraga S."/>
            <person name="Dietz-Vargas C."/>
            <person name="Navarro C.A."/>
            <person name="Perez-Donoso J.M."/>
        </authorList>
    </citation>
    <scope>NUCLEOTIDE SEQUENCE [LARGE SCALE GENOMIC DNA]</scope>
    <source>
        <strain evidence="3 4">EH-1B-1</strain>
    </source>
</reference>
<evidence type="ECO:0000259" key="2">
    <source>
        <dbReference type="PROSITE" id="PS50893"/>
    </source>
</evidence>
<dbReference type="InterPro" id="IPR003439">
    <property type="entry name" value="ABC_transporter-like_ATP-bd"/>
</dbReference>
<dbReference type="PANTHER" id="PTHR42788:SF13">
    <property type="entry name" value="ALIPHATIC SULFONATES IMPORT ATP-BINDING PROTEIN SSUB"/>
    <property type="match status" value="1"/>
</dbReference>
<evidence type="ECO:0000313" key="3">
    <source>
        <dbReference type="EMBL" id="MDF9278382.1"/>
    </source>
</evidence>
<comment type="caution">
    <text evidence="3">The sequence shown here is derived from an EMBL/GenBank/DDBJ whole genome shotgun (WGS) entry which is preliminary data.</text>
</comment>
<gene>
    <name evidence="3" type="ORF">P4U43_11335</name>
</gene>
<dbReference type="RefSeq" id="WP_277358831.1">
    <property type="nucleotide sequence ID" value="NZ_JAROKN010000029.1"/>
</dbReference>
<keyword evidence="1" id="KW-0813">Transport</keyword>
<dbReference type="InterPro" id="IPR050166">
    <property type="entry name" value="ABC_transporter_ATP-bind"/>
</dbReference>
<dbReference type="SUPFAM" id="SSF52540">
    <property type="entry name" value="P-loop containing nucleoside triphosphate hydrolases"/>
    <property type="match status" value="1"/>
</dbReference>
<dbReference type="PANTHER" id="PTHR42788">
    <property type="entry name" value="TAURINE IMPORT ATP-BINDING PROTEIN-RELATED"/>
    <property type="match status" value="1"/>
</dbReference>
<dbReference type="GO" id="GO:0005524">
    <property type="term" value="F:ATP binding"/>
    <property type="evidence" value="ECO:0007669"/>
    <property type="project" value="UniProtKB-KW"/>
</dbReference>
<dbReference type="Pfam" id="PF00005">
    <property type="entry name" value="ABC_tran"/>
    <property type="match status" value="1"/>
</dbReference>
<dbReference type="EMBL" id="JAROKN010000029">
    <property type="protein sequence ID" value="MDF9278382.1"/>
    <property type="molecule type" value="Genomic_DNA"/>
</dbReference>
<dbReference type="InterPro" id="IPR027417">
    <property type="entry name" value="P-loop_NTPase"/>
</dbReference>
<proteinExistence type="predicted"/>
<keyword evidence="3" id="KW-0067">ATP-binding</keyword>
<organism evidence="3 4">
    <name type="scientific">Arthrobacter vasquezii</name>
    <dbReference type="NCBI Taxonomy" id="2977629"/>
    <lineage>
        <taxon>Bacteria</taxon>
        <taxon>Bacillati</taxon>
        <taxon>Actinomycetota</taxon>
        <taxon>Actinomycetes</taxon>
        <taxon>Micrococcales</taxon>
        <taxon>Micrococcaceae</taxon>
        <taxon>Arthrobacter</taxon>
    </lineage>
</organism>
<accession>A0ABT6CY20</accession>
<dbReference type="Gene3D" id="3.40.50.300">
    <property type="entry name" value="P-loop containing nucleotide triphosphate hydrolases"/>
    <property type="match status" value="1"/>
</dbReference>
<dbReference type="Proteomes" id="UP001220456">
    <property type="component" value="Unassembled WGS sequence"/>
</dbReference>
<dbReference type="PROSITE" id="PS50893">
    <property type="entry name" value="ABC_TRANSPORTER_2"/>
    <property type="match status" value="1"/>
</dbReference>